<dbReference type="InterPro" id="IPR014016">
    <property type="entry name" value="UvrD-like_ATP-bd"/>
</dbReference>
<dbReference type="PROSITE" id="PS51198">
    <property type="entry name" value="UVRD_HELICASE_ATP_BIND"/>
    <property type="match status" value="1"/>
</dbReference>
<dbReference type="InterPro" id="IPR027417">
    <property type="entry name" value="P-loop_NTPase"/>
</dbReference>
<evidence type="ECO:0000256" key="9">
    <source>
        <dbReference type="ARBA" id="ARBA00034808"/>
    </source>
</evidence>
<dbReference type="Pfam" id="PF13361">
    <property type="entry name" value="UvrD_C"/>
    <property type="match status" value="1"/>
</dbReference>
<dbReference type="InterPro" id="IPR014017">
    <property type="entry name" value="DNA_helicase_UvrD-like_C"/>
</dbReference>
<keyword evidence="5 12" id="KW-0067">ATP-binding</keyword>
<reference evidence="14" key="1">
    <citation type="submission" date="2022-10" db="EMBL/GenBank/DDBJ databases">
        <title>Catenovulum adriacola sp. nov. isolated in the Harbour of Susak.</title>
        <authorList>
            <person name="Schoch T."/>
            <person name="Reich S.J."/>
            <person name="Stoeferle S."/>
            <person name="Flaiz M."/>
            <person name="Kazda M."/>
            <person name="Riedel C.U."/>
            <person name="Duerre P."/>
        </authorList>
    </citation>
    <scope>NUCLEOTIDE SEQUENCE</scope>
    <source>
        <strain evidence="14">TS8</strain>
    </source>
</reference>
<evidence type="ECO:0000313" key="15">
    <source>
        <dbReference type="Proteomes" id="UP001163726"/>
    </source>
</evidence>
<keyword evidence="4 12" id="KW-0347">Helicase</keyword>
<evidence type="ECO:0000256" key="11">
    <source>
        <dbReference type="ARBA" id="ARBA00048988"/>
    </source>
</evidence>
<dbReference type="InterPro" id="IPR000212">
    <property type="entry name" value="DNA_helicase_UvrD/REP"/>
</dbReference>
<dbReference type="SUPFAM" id="SSF52540">
    <property type="entry name" value="P-loop containing nucleoside triphosphate hydrolases"/>
    <property type="match status" value="1"/>
</dbReference>
<evidence type="ECO:0000256" key="5">
    <source>
        <dbReference type="ARBA" id="ARBA00022840"/>
    </source>
</evidence>
<evidence type="ECO:0000259" key="13">
    <source>
        <dbReference type="PROSITE" id="PS51198"/>
    </source>
</evidence>
<evidence type="ECO:0000256" key="12">
    <source>
        <dbReference type="PROSITE-ProRule" id="PRU00560"/>
    </source>
</evidence>
<accession>A0ABY7AMK8</accession>
<dbReference type="EC" id="5.6.2.4" evidence="9"/>
<protein>
    <recommendedName>
        <fullName evidence="9">DNA 3'-5' helicase</fullName>
        <ecNumber evidence="9">5.6.2.4</ecNumber>
    </recommendedName>
    <alternativeName>
        <fullName evidence="10">DNA 3'-5' helicase II</fullName>
    </alternativeName>
</protein>
<gene>
    <name evidence="14" type="ORF">OLW01_10175</name>
</gene>
<keyword evidence="3 12" id="KW-0378">Hydrolase</keyword>
<dbReference type="Gene3D" id="3.40.50.300">
    <property type="entry name" value="P-loop containing nucleotide triphosphate hydrolases"/>
    <property type="match status" value="2"/>
</dbReference>
<keyword evidence="15" id="KW-1185">Reference proteome</keyword>
<evidence type="ECO:0000256" key="1">
    <source>
        <dbReference type="ARBA" id="ARBA00009922"/>
    </source>
</evidence>
<keyword evidence="2 12" id="KW-0547">Nucleotide-binding</keyword>
<dbReference type="PANTHER" id="PTHR11070">
    <property type="entry name" value="UVRD / RECB / PCRA DNA HELICASE FAMILY MEMBER"/>
    <property type="match status" value="1"/>
</dbReference>
<evidence type="ECO:0000256" key="8">
    <source>
        <dbReference type="ARBA" id="ARBA00034617"/>
    </source>
</evidence>
<feature type="domain" description="UvrD-like helicase ATP-binding" evidence="13">
    <location>
        <begin position="418"/>
        <end position="685"/>
    </location>
</feature>
<evidence type="ECO:0000256" key="7">
    <source>
        <dbReference type="ARBA" id="ARBA00023235"/>
    </source>
</evidence>
<dbReference type="Proteomes" id="UP001163726">
    <property type="component" value="Chromosome"/>
</dbReference>
<feature type="binding site" evidence="12">
    <location>
        <begin position="439"/>
        <end position="446"/>
    </location>
    <ligand>
        <name>ATP</name>
        <dbReference type="ChEBI" id="CHEBI:30616"/>
    </ligand>
</feature>
<dbReference type="Gene3D" id="1.10.10.160">
    <property type="match status" value="1"/>
</dbReference>
<dbReference type="RefSeq" id="WP_268073801.1">
    <property type="nucleotide sequence ID" value="NZ_CP109965.1"/>
</dbReference>
<keyword evidence="6" id="KW-0238">DNA-binding</keyword>
<proteinExistence type="inferred from homology"/>
<dbReference type="InterPro" id="IPR013986">
    <property type="entry name" value="DExx_box_DNA_helicase_dom_sf"/>
</dbReference>
<evidence type="ECO:0000256" key="3">
    <source>
        <dbReference type="ARBA" id="ARBA00022801"/>
    </source>
</evidence>
<dbReference type="Pfam" id="PF00580">
    <property type="entry name" value="UvrD-helicase"/>
    <property type="match status" value="1"/>
</dbReference>
<comment type="similarity">
    <text evidence="1">Belongs to the helicase family. UvrD subfamily.</text>
</comment>
<name>A0ABY7AMK8_9ALTE</name>
<dbReference type="EMBL" id="CP109965">
    <property type="protein sequence ID" value="WAJ69536.1"/>
    <property type="molecule type" value="Genomic_DNA"/>
</dbReference>
<evidence type="ECO:0000313" key="14">
    <source>
        <dbReference type="EMBL" id="WAJ69536.1"/>
    </source>
</evidence>
<keyword evidence="7" id="KW-0413">Isomerase</keyword>
<evidence type="ECO:0000256" key="2">
    <source>
        <dbReference type="ARBA" id="ARBA00022741"/>
    </source>
</evidence>
<comment type="catalytic activity">
    <reaction evidence="8">
        <text>Couples ATP hydrolysis with the unwinding of duplex DNA by translocating in the 3'-5' direction.</text>
        <dbReference type="EC" id="5.6.2.4"/>
    </reaction>
</comment>
<dbReference type="PANTHER" id="PTHR11070:SF2">
    <property type="entry name" value="ATP-DEPENDENT DNA HELICASE SRS2"/>
    <property type="match status" value="1"/>
</dbReference>
<evidence type="ECO:0000256" key="4">
    <source>
        <dbReference type="ARBA" id="ARBA00022806"/>
    </source>
</evidence>
<sequence length="872" mass="101622">MSVASLRWSNKFEVENSSQVDKELNIRLRKIISLKTLGYKQNKTKIISALKNKKYVAYQTRLLKYYFQKYPEKIPFDCDYLSIVNGLDLSPSSILNADMLLRVSPKALKSVLSVRKDTSRNVNYGRNESRDVIYDVCYRFELLNDPRKRLQLYVSSTNNSVKIDFIPTRFSLAEIELIFSHIKSWLTTRRYEQFINNAHIERIDIAFNIVGLFQPMVLPDYRFFNNTKHGQCFPEQDGTLVETTYINRHRNSNHYIIYDKILKEVKWDIQKFGIPPDEAKELINSLAMTTRFEYRFKPSRSGGMNPLLLKSIDAHSPEFHNIRLFDPEIFTLLNDDDIYKLATDKSIKVVNNLITKGRLNPDRYYVYSLYKCRSTVKDSIKHVLFNLRNSIVSASKPKATDLEQYRRQKLVSPKQIPLPTDKTLKGSEAYLHSNHLVIAGAGSGKTSQIVDHVNNLVDVKDKKANKIVVLAYTNIAANELKNRISNQDVVIQTFSSWCRSWLVKLNQYKGLKVLDSKDKEAYFKYWLKKNKVKQSEAEKYIHFFAYCAQDSKKTSNKKLIDQFKVDEKLSIKLEKSYICYKKENSVWDFEDMLAKMLKELKNKKFLQKVKKETKHLVIDEVQDSSRVQWSILKALVKEGTKYFLVGDPCQSIYMFRGAKPELMYEFQGKFSKTKFSYLKRHYRSSPNLLRLTNFVRQQCDPRAVKLKTVEEEQCQPKGYRADTIEQACEALYSELLNDFKHSTGQALDILILVRTNKQVQTVQTKLKSLAANAKKRKAIKRLSSNVRTMHAAKGLESEVCYVLDPRFMGKSIDTKKEYLNLMYVSLTRAKRKLVILKKNTFHHGYKDGEHFDDTNVLDSIYNQMCLCTLSDD</sequence>
<dbReference type="GO" id="GO:0004386">
    <property type="term" value="F:helicase activity"/>
    <property type="evidence" value="ECO:0007669"/>
    <property type="project" value="UniProtKB-KW"/>
</dbReference>
<comment type="catalytic activity">
    <reaction evidence="11">
        <text>ATP + H2O = ADP + phosphate + H(+)</text>
        <dbReference type="Rhea" id="RHEA:13065"/>
        <dbReference type="ChEBI" id="CHEBI:15377"/>
        <dbReference type="ChEBI" id="CHEBI:15378"/>
        <dbReference type="ChEBI" id="CHEBI:30616"/>
        <dbReference type="ChEBI" id="CHEBI:43474"/>
        <dbReference type="ChEBI" id="CHEBI:456216"/>
        <dbReference type="EC" id="5.6.2.4"/>
    </reaction>
</comment>
<organism evidence="14 15">
    <name type="scientific">Catenovulum adriaticum</name>
    <dbReference type="NCBI Taxonomy" id="2984846"/>
    <lineage>
        <taxon>Bacteria</taxon>
        <taxon>Pseudomonadati</taxon>
        <taxon>Pseudomonadota</taxon>
        <taxon>Gammaproteobacteria</taxon>
        <taxon>Alteromonadales</taxon>
        <taxon>Alteromonadaceae</taxon>
        <taxon>Catenovulum</taxon>
    </lineage>
</organism>
<evidence type="ECO:0000256" key="6">
    <source>
        <dbReference type="ARBA" id="ARBA00023125"/>
    </source>
</evidence>
<evidence type="ECO:0000256" key="10">
    <source>
        <dbReference type="ARBA" id="ARBA00034923"/>
    </source>
</evidence>